<dbReference type="Proteomes" id="UP000653305">
    <property type="component" value="Unassembled WGS sequence"/>
</dbReference>
<dbReference type="SUPFAM" id="SSF81383">
    <property type="entry name" value="F-box domain"/>
    <property type="match status" value="1"/>
</dbReference>
<gene>
    <name evidence="1" type="ORF">PHJA_000220400</name>
</gene>
<comment type="caution">
    <text evidence="1">The sequence shown here is derived from an EMBL/GenBank/DDBJ whole genome shotgun (WGS) entry which is preliminary data.</text>
</comment>
<name>A0A830BFG8_9LAMI</name>
<accession>A0A830BFG8</accession>
<dbReference type="EMBL" id="BMAC01000023">
    <property type="protein sequence ID" value="GFP80771.1"/>
    <property type="molecule type" value="Genomic_DNA"/>
</dbReference>
<dbReference type="PANTHER" id="PTHR31639:SF317">
    <property type="entry name" value="F-BOX DOMAIN-CONTAINING PROTEIN"/>
    <property type="match status" value="1"/>
</dbReference>
<dbReference type="PANTHER" id="PTHR31639">
    <property type="entry name" value="F-BOX PROTEIN-LIKE"/>
    <property type="match status" value="1"/>
</dbReference>
<dbReference type="InterPro" id="IPR032675">
    <property type="entry name" value="LRR_dom_sf"/>
</dbReference>
<evidence type="ECO:0008006" key="3">
    <source>
        <dbReference type="Google" id="ProtNLM"/>
    </source>
</evidence>
<organism evidence="1 2">
    <name type="scientific">Phtheirospermum japonicum</name>
    <dbReference type="NCBI Taxonomy" id="374723"/>
    <lineage>
        <taxon>Eukaryota</taxon>
        <taxon>Viridiplantae</taxon>
        <taxon>Streptophyta</taxon>
        <taxon>Embryophyta</taxon>
        <taxon>Tracheophyta</taxon>
        <taxon>Spermatophyta</taxon>
        <taxon>Magnoliopsida</taxon>
        <taxon>eudicotyledons</taxon>
        <taxon>Gunneridae</taxon>
        <taxon>Pentapetalae</taxon>
        <taxon>asterids</taxon>
        <taxon>lamiids</taxon>
        <taxon>Lamiales</taxon>
        <taxon>Orobanchaceae</taxon>
        <taxon>Orobanchaceae incertae sedis</taxon>
        <taxon>Phtheirospermum</taxon>
    </lineage>
</organism>
<evidence type="ECO:0000313" key="2">
    <source>
        <dbReference type="Proteomes" id="UP000653305"/>
    </source>
</evidence>
<protein>
    <recommendedName>
        <fullName evidence="3">F-box domain-containing protein</fullName>
    </recommendedName>
</protein>
<dbReference type="AlphaFoldDB" id="A0A830BFG8"/>
<sequence length="107" mass="12540">MERTKKLADAKKQDSTIDDLHDDVIVDILSRIHRREAVRKSVLSRRWRYLSSFCSSPGTLKLNYRGLFSSANSDIVSSGKRVSYYRTKDLKEKYIEWVNRVLSCIRI</sequence>
<reference evidence="1" key="1">
    <citation type="submission" date="2020-07" db="EMBL/GenBank/DDBJ databases">
        <title>Ethylene signaling mediates host invasion by parasitic plants.</title>
        <authorList>
            <person name="Yoshida S."/>
        </authorList>
    </citation>
    <scope>NUCLEOTIDE SEQUENCE</scope>
    <source>
        <strain evidence="1">Okayama</strain>
    </source>
</reference>
<dbReference type="Gene3D" id="3.80.10.10">
    <property type="entry name" value="Ribonuclease Inhibitor"/>
    <property type="match status" value="1"/>
</dbReference>
<dbReference type="InterPro" id="IPR036047">
    <property type="entry name" value="F-box-like_dom_sf"/>
</dbReference>
<evidence type="ECO:0000313" key="1">
    <source>
        <dbReference type="EMBL" id="GFP80771.1"/>
    </source>
</evidence>
<keyword evidence="2" id="KW-1185">Reference proteome</keyword>
<proteinExistence type="predicted"/>